<dbReference type="KEGG" id="pacs:FAZ98_31475"/>
<sequence length="154" mass="17172">MTITLEAIEAKQSEISKLIESFKKQSTRSTITILGATIKLEAGEHYAGIILGDDGQPLHHLILLPGDVDEKSWSDAKSWAAEQGGELPTRREQSLLFANLKQCFESRYYWSAEERESDSAYAWCQDFDDGFQYDGHKASSGCRARAVRRIAVGA</sequence>
<protein>
    <submittedName>
        <fullName evidence="1">DUF1566 domain-containing protein</fullName>
    </submittedName>
</protein>
<reference evidence="1 3" key="1">
    <citation type="submission" date="2019-12" db="EMBL/GenBank/DDBJ databases">
        <title>Paraburkholderia acidiphila 7Q-K02 sp. nov and Paraburkholderia acidisoli DHF22 sp. nov., two strains isolated from forest soil.</title>
        <authorList>
            <person name="Gao Z."/>
            <person name="Qiu L."/>
        </authorList>
    </citation>
    <scope>NUCLEOTIDE SEQUENCE [LARGE SCALE GENOMIC DNA]</scope>
    <source>
        <strain evidence="1 3">DHF22</strain>
    </source>
</reference>
<dbReference type="AlphaFoldDB" id="A0A7Z2GQW1"/>
<organism evidence="1 3">
    <name type="scientific">Paraburkholderia acidisoli</name>
    <dbReference type="NCBI Taxonomy" id="2571748"/>
    <lineage>
        <taxon>Bacteria</taxon>
        <taxon>Pseudomonadati</taxon>
        <taxon>Pseudomonadota</taxon>
        <taxon>Betaproteobacteria</taxon>
        <taxon>Burkholderiales</taxon>
        <taxon>Burkholderiaceae</taxon>
        <taxon>Paraburkholderia</taxon>
    </lineage>
</organism>
<dbReference type="RefSeq" id="WP_158957623.1">
    <property type="nucleotide sequence ID" value="NZ_CP046916.1"/>
</dbReference>
<keyword evidence="3" id="KW-1185">Reference proteome</keyword>
<dbReference type="Proteomes" id="UP000433577">
    <property type="component" value="Chromosome 4"/>
</dbReference>
<dbReference type="KEGG" id="pacs:FAZ98_31960"/>
<dbReference type="EMBL" id="CP046916">
    <property type="protein sequence ID" value="QGZ66401.1"/>
    <property type="molecule type" value="Genomic_DNA"/>
</dbReference>
<name>A0A7Z2GQW1_9BURK</name>
<dbReference type="OrthoDB" id="7349818at2"/>
<evidence type="ECO:0000313" key="2">
    <source>
        <dbReference type="EMBL" id="QGZ66401.1"/>
    </source>
</evidence>
<evidence type="ECO:0000313" key="1">
    <source>
        <dbReference type="EMBL" id="QGZ66316.1"/>
    </source>
</evidence>
<accession>A0A7Z2GQW1</accession>
<dbReference type="EMBL" id="CP046916">
    <property type="protein sequence ID" value="QGZ66316.1"/>
    <property type="molecule type" value="Genomic_DNA"/>
</dbReference>
<proteinExistence type="predicted"/>
<evidence type="ECO:0000313" key="3">
    <source>
        <dbReference type="Proteomes" id="UP000433577"/>
    </source>
</evidence>
<gene>
    <name evidence="1" type="ORF">FAZ98_31475</name>
    <name evidence="2" type="ORF">FAZ98_31960</name>
</gene>